<feature type="region of interest" description="Disordered" evidence="1">
    <location>
        <begin position="159"/>
        <end position="187"/>
    </location>
</feature>
<accession>A0A7R8W394</accession>
<evidence type="ECO:0000313" key="2">
    <source>
        <dbReference type="EMBL" id="CAD7223559.1"/>
    </source>
</evidence>
<sequence>MAESLTSGTTPRFCSLKIPYDIKTFRKLLQDLRKHLQPSNHNLPDTTPNPVMMSENLSAMLDATEVAGHLQMIFNTNGYHHLIPNEAYIEEVLTVQDRQTSPEENEQCSLGKEKSQEQQPGEIGSGCDQQIDQNFKDTHILKPNDVPDRTFHRDKVHPNITQQNNFLVNNAPPTPLDPTGNGSSAECGKISNQALENRVEQGNNILEGQRSKMLESPSQTRHHHQLIRLLCRIEAGEAGSMDVESGPILNGAEENLAKNVIPNTPCAPELTRKSSDGHPGSDLGSEGDDECSTSSSCCIHHRTSSTCQKHIEPDVHNTNVLTTPASILASEAIEENDAVRKNYNIQQELESQKHLSELTNNFNKTVETVFHHVNMGIEGIMTQEIDTTQQLASMKEHIKLENDALHAHVHDSKRQLADIVKNEMHLVHERLSELERKLTQNGTMTEKVMSLIREVESMHLQLNDNVLGCQKKLDRITHRSEAPYKFKHGSKTQSVSLNGRQKPRKKKLHASQIVLRDQDGKLGPAIKIEVADDTTNCTASIASNSGLLGVNTRHVMEPQQMQHSTGHVPTPIPEPYASSSSQIPLPIFPSGKPTCLNSKSKPTIESTHPWTPKFISAGSTNANGASGEIGSQQRPRSNNGRGGFQARTREDMKIRGTNMYVLKTKTTIIEFRKLVRPTPFKALCHDHSHGTLTFCEDSKRSDGNLPIQDDSNYYFIPISAHDNLTPEPPATQSQVIALTMGRSQDYDTLSIRDIEHDASGTFSYRQNRFAGVTDPVKNESQTSQDSSEKLTRQKPNDNNPTANEQRSALHHNYQLRTNEEIR</sequence>
<evidence type="ECO:0000256" key="1">
    <source>
        <dbReference type="SAM" id="MobiDB-lite"/>
    </source>
</evidence>
<protein>
    <submittedName>
        <fullName evidence="2">Uncharacterized protein</fullName>
    </submittedName>
</protein>
<reference evidence="2" key="1">
    <citation type="submission" date="2020-11" db="EMBL/GenBank/DDBJ databases">
        <authorList>
            <person name="Tran Van P."/>
        </authorList>
    </citation>
    <scope>NUCLEOTIDE SEQUENCE</scope>
</reference>
<feature type="region of interest" description="Disordered" evidence="1">
    <location>
        <begin position="618"/>
        <end position="648"/>
    </location>
</feature>
<organism evidence="2">
    <name type="scientific">Cyprideis torosa</name>
    <dbReference type="NCBI Taxonomy" id="163714"/>
    <lineage>
        <taxon>Eukaryota</taxon>
        <taxon>Metazoa</taxon>
        <taxon>Ecdysozoa</taxon>
        <taxon>Arthropoda</taxon>
        <taxon>Crustacea</taxon>
        <taxon>Oligostraca</taxon>
        <taxon>Ostracoda</taxon>
        <taxon>Podocopa</taxon>
        <taxon>Podocopida</taxon>
        <taxon>Cytherocopina</taxon>
        <taxon>Cytheroidea</taxon>
        <taxon>Cytherideidae</taxon>
        <taxon>Cyprideis</taxon>
    </lineage>
</organism>
<dbReference type="AlphaFoldDB" id="A0A7R8W394"/>
<feature type="region of interest" description="Disordered" evidence="1">
    <location>
        <begin position="97"/>
        <end position="129"/>
    </location>
</feature>
<feature type="region of interest" description="Disordered" evidence="1">
    <location>
        <begin position="480"/>
        <end position="510"/>
    </location>
</feature>
<feature type="region of interest" description="Disordered" evidence="1">
    <location>
        <begin position="262"/>
        <end position="289"/>
    </location>
</feature>
<dbReference type="EMBL" id="OB660222">
    <property type="protein sequence ID" value="CAD7223559.1"/>
    <property type="molecule type" value="Genomic_DNA"/>
</dbReference>
<feature type="compositionally biased region" description="Basic and acidic residues" evidence="1">
    <location>
        <begin position="786"/>
        <end position="795"/>
    </location>
</feature>
<proteinExistence type="predicted"/>
<feature type="region of interest" description="Disordered" evidence="1">
    <location>
        <begin position="771"/>
        <end position="822"/>
    </location>
</feature>
<feature type="compositionally biased region" description="Polar residues" evidence="1">
    <location>
        <begin position="618"/>
        <end position="639"/>
    </location>
</feature>
<gene>
    <name evidence="2" type="ORF">CTOB1V02_LOCUS1541</name>
</gene>
<name>A0A7R8W394_9CRUS</name>
<feature type="compositionally biased region" description="Polar residues" evidence="1">
    <location>
        <begin position="796"/>
        <end position="806"/>
    </location>
</feature>
<feature type="compositionally biased region" description="Polar residues" evidence="1">
    <location>
        <begin position="159"/>
        <end position="168"/>
    </location>
</feature>